<feature type="region of interest" description="Disordered" evidence="1">
    <location>
        <begin position="275"/>
        <end position="442"/>
    </location>
</feature>
<proteinExistence type="predicted"/>
<protein>
    <recommendedName>
        <fullName evidence="2">DUF7159 domain-containing protein</fullName>
    </recommendedName>
</protein>
<feature type="compositionally biased region" description="Pro residues" evidence="1">
    <location>
        <begin position="367"/>
        <end position="391"/>
    </location>
</feature>
<feature type="compositionally biased region" description="Polar residues" evidence="1">
    <location>
        <begin position="275"/>
        <end position="286"/>
    </location>
</feature>
<dbReference type="EMBL" id="MVHP01000013">
    <property type="protein sequence ID" value="ORA65685.1"/>
    <property type="molecule type" value="Genomic_DNA"/>
</dbReference>
<evidence type="ECO:0000313" key="4">
    <source>
        <dbReference type="Proteomes" id="UP000192772"/>
    </source>
</evidence>
<reference evidence="3 4" key="1">
    <citation type="submission" date="2017-02" db="EMBL/GenBank/DDBJ databases">
        <title>The new phylogeny of genus Mycobacterium.</title>
        <authorList>
            <person name="Tortoli E."/>
            <person name="Trovato A."/>
            <person name="Cirillo D.M."/>
        </authorList>
    </citation>
    <scope>NUCLEOTIDE SEQUENCE [LARGE SCALE GENOMIC DNA]</scope>
    <source>
        <strain evidence="3 4">FI-09383</strain>
    </source>
</reference>
<feature type="compositionally biased region" description="Pro residues" evidence="1">
    <location>
        <begin position="415"/>
        <end position="442"/>
    </location>
</feature>
<organism evidence="3 4">
    <name type="scientific">Mycolicibacterium elephantis</name>
    <dbReference type="NCBI Taxonomy" id="81858"/>
    <lineage>
        <taxon>Bacteria</taxon>
        <taxon>Bacillati</taxon>
        <taxon>Actinomycetota</taxon>
        <taxon>Actinomycetes</taxon>
        <taxon>Mycobacteriales</taxon>
        <taxon>Mycobacteriaceae</taxon>
        <taxon>Mycolicibacterium</taxon>
    </lineage>
</organism>
<dbReference type="InterPro" id="IPR055583">
    <property type="entry name" value="DUF7159"/>
</dbReference>
<evidence type="ECO:0000256" key="1">
    <source>
        <dbReference type="SAM" id="MobiDB-lite"/>
    </source>
</evidence>
<feature type="compositionally biased region" description="Pro residues" evidence="1">
    <location>
        <begin position="297"/>
        <end position="307"/>
    </location>
</feature>
<comment type="caution">
    <text evidence="3">The sequence shown here is derived from an EMBL/GenBank/DDBJ whole genome shotgun (WGS) entry which is preliminary data.</text>
</comment>
<dbReference type="PRINTS" id="PR01217">
    <property type="entry name" value="PRICHEXTENSN"/>
</dbReference>
<dbReference type="Pfam" id="PF23717">
    <property type="entry name" value="DUF7159"/>
    <property type="match status" value="1"/>
</dbReference>
<name>A0A1X0D017_9MYCO</name>
<sequence length="442" mass="44948">MDAVLGLSVTPSAVGVILVEGPDDDGNSADQAAFEIFGGRRSTPSQRSEETAAAVLRTEELAADRGRRLACIGVTWSEESHGEAALLLKTLGDCGFDNVLPVSFLEASEALAWGVADVLGYDVTAVCVIESSTAIALFVHQSEGAVQTAVNHGIGSEEALIHWLHAVFCRVDWPPQALVVVSAGGAVDELLPRLEGVLSVPVYAPAGSELALARGAALAWTHNADFGLDDHAESFDRAPRHRRRIGQTGALAMLAAGAVTFVVSLSAAVSMQLAPTDSTPAESPTGSVPEAAAAVSPLPPAPPPPATPAAERWAAPVPEQAAPPVQAPVDPPAVLVETPGPPQAPVFDEPAPAAVPEAAAPVAAPEGAPPVVAPEVAPPPPGLVPAEPPPVPEERPGLLRRIKDRLAAIGNDDAVPPPPPPPAPGMPPPPPEALPPAPPPPA</sequence>
<accession>A0A1X0D017</accession>
<feature type="domain" description="DUF7159" evidence="2">
    <location>
        <begin position="2"/>
        <end position="226"/>
    </location>
</feature>
<gene>
    <name evidence="3" type="ORF">BST23_13230</name>
</gene>
<evidence type="ECO:0000313" key="3">
    <source>
        <dbReference type="EMBL" id="ORA65685.1"/>
    </source>
</evidence>
<dbReference type="OrthoDB" id="4764723at2"/>
<dbReference type="AlphaFoldDB" id="A0A1X0D017"/>
<evidence type="ECO:0000259" key="2">
    <source>
        <dbReference type="Pfam" id="PF23717"/>
    </source>
</evidence>
<feature type="compositionally biased region" description="Low complexity" evidence="1">
    <location>
        <begin position="349"/>
        <end position="366"/>
    </location>
</feature>
<dbReference type="Proteomes" id="UP000192772">
    <property type="component" value="Unassembled WGS sequence"/>
</dbReference>
<dbReference type="STRING" id="81858.BST23_13230"/>
<feature type="compositionally biased region" description="Low complexity" evidence="1">
    <location>
        <begin position="308"/>
        <end position="324"/>
    </location>
</feature>